<accession>A0A3S0L5W1</accession>
<feature type="compositionally biased region" description="Low complexity" evidence="1">
    <location>
        <begin position="403"/>
        <end position="412"/>
    </location>
</feature>
<proteinExistence type="predicted"/>
<dbReference type="OrthoDB" id="53198at2"/>
<evidence type="ECO:0000313" key="2">
    <source>
        <dbReference type="EMBL" id="RTR27753.1"/>
    </source>
</evidence>
<feature type="compositionally biased region" description="Low complexity" evidence="1">
    <location>
        <begin position="336"/>
        <end position="388"/>
    </location>
</feature>
<protein>
    <submittedName>
        <fullName evidence="2">DUF937 domain-containing protein</fullName>
    </submittedName>
</protein>
<reference evidence="2 3" key="1">
    <citation type="submission" date="2018-12" db="EMBL/GenBank/DDBJ databases">
        <title>Deinococcus radiophilus ATCC 27603 genome sequencing and assembly.</title>
        <authorList>
            <person name="Maclea K.S."/>
            <person name="Maynard C.R."/>
        </authorList>
    </citation>
    <scope>NUCLEOTIDE SEQUENCE [LARGE SCALE GENOMIC DNA]</scope>
    <source>
        <strain evidence="2 3">ATCC 27603</strain>
    </source>
</reference>
<feature type="compositionally biased region" description="Pro residues" evidence="1">
    <location>
        <begin position="697"/>
        <end position="709"/>
    </location>
</feature>
<feature type="compositionally biased region" description="Low complexity" evidence="1">
    <location>
        <begin position="421"/>
        <end position="442"/>
    </location>
</feature>
<dbReference type="Proteomes" id="UP000277766">
    <property type="component" value="Unassembled WGS sequence"/>
</dbReference>
<feature type="compositionally biased region" description="Polar residues" evidence="1">
    <location>
        <begin position="199"/>
        <end position="208"/>
    </location>
</feature>
<keyword evidence="3" id="KW-1185">Reference proteome</keyword>
<dbReference type="Pfam" id="PF06078">
    <property type="entry name" value="DUF937"/>
    <property type="match status" value="2"/>
</dbReference>
<feature type="region of interest" description="Disordered" evidence="1">
    <location>
        <begin position="273"/>
        <end position="388"/>
    </location>
</feature>
<feature type="region of interest" description="Disordered" evidence="1">
    <location>
        <begin position="689"/>
        <end position="710"/>
    </location>
</feature>
<evidence type="ECO:0000313" key="3">
    <source>
        <dbReference type="Proteomes" id="UP000277766"/>
    </source>
</evidence>
<dbReference type="AlphaFoldDB" id="A0A3S0L5W1"/>
<feature type="region of interest" description="Disordered" evidence="1">
    <location>
        <begin position="176"/>
        <end position="248"/>
    </location>
</feature>
<feature type="region of interest" description="Disordered" evidence="1">
    <location>
        <begin position="403"/>
        <end position="442"/>
    </location>
</feature>
<dbReference type="EMBL" id="RXPE01000009">
    <property type="protein sequence ID" value="RTR27753.1"/>
    <property type="molecule type" value="Genomic_DNA"/>
</dbReference>
<organism evidence="2 3">
    <name type="scientific">Deinococcus radiophilus</name>
    <dbReference type="NCBI Taxonomy" id="32062"/>
    <lineage>
        <taxon>Bacteria</taxon>
        <taxon>Thermotogati</taxon>
        <taxon>Deinococcota</taxon>
        <taxon>Deinococci</taxon>
        <taxon>Deinococcales</taxon>
        <taxon>Deinococcaceae</taxon>
        <taxon>Deinococcus</taxon>
    </lineage>
</organism>
<evidence type="ECO:0000256" key="1">
    <source>
        <dbReference type="SAM" id="MobiDB-lite"/>
    </source>
</evidence>
<gene>
    <name evidence="2" type="ORF">EJ104_06100</name>
</gene>
<name>A0A3S0L5W1_9DEIO</name>
<feature type="compositionally biased region" description="Low complexity" evidence="1">
    <location>
        <begin position="232"/>
        <end position="243"/>
    </location>
</feature>
<sequence length="848" mass="86592">MMYITMNIEELFRQHFGADSARQLGSAAGLTDDQAARLLDRTVRWQLETLAQQAKSEGVRSQITEAIDNLPRFRDVAHGLQEQGGADSLQLAGEILSPGLLGSDQSDMAGQLARVEGAPQPAIARLLNMSLPLLLSFAGQAGLNRDSMTQIMSTIRASGVRPRAVGGSYVSRAGALSNAPQFRDQGNGGETKKSPEAPQASSSRSQVEMSAAGVRPSQPEAVSPTQAERLAQSEPVSSQPQQVAGTNYSKDSVASALLEDAEVPSPEELEKLAQARNVQPAAPVTEAPQSAVVPTEPVPEPELVPERDYSKDSVVSALLEDAEAPAVTTPAPPTAEPTASVAPQPTAAVTPAPVAHTQPSSPVQPAAPAGAPTASAQPDQRPAPAADALAAAAAAAGVGGGAVQAAQPAPQGSNPWKSAKPVVSGSQPSQAQPARAAAPAPAAPRAVPVAPAAAAVSTTSAVAQPAAQDQALSADNLLTFFREQFSGEGTAALAEATGFGRRDAGRAVQGTVPVLLSALAQKGHNEAGAAELLSLSNDFGRVVQTGGLNMDLLSNRAELGAMEVRGLSVLDRLLDNPGEVGGRLGTALGTSGEQAGRLLALLTPFVLGLLGSRAQATRTDAAGLSRVLAGLTPGKLEGLLPQGMGVLKALLGAQLFGAAPKARPTLLETKQAKATPLAEEERVVVKEQPAPAVQPMTPEPPRPVTPPPAEPERGGFPWWIIPLLLLAGLAWYFTQNRAEPVPAPTPAATEQTTTPPAAEPAAAAPEAALTVLEPADGTTVAADGFSMTGTGGAGDYEVFENGTSVGSFTAESDGAWTTDITAPAVGDNTYAIWDESGNEVATVNVTVE</sequence>
<dbReference type="InterPro" id="IPR009282">
    <property type="entry name" value="DUF937"/>
</dbReference>
<comment type="caution">
    <text evidence="2">The sequence shown here is derived from an EMBL/GenBank/DDBJ whole genome shotgun (WGS) entry which is preliminary data.</text>
</comment>